<sequence>MQRDALTYCLITDFQLHSRKWGVSKCFPIHPETAWMERVERASAEWRDERENPVGVDGALADVRRKKEVRQKDGKTEKEVNVFRILSDQTSRSDTHPL</sequence>
<name>A0ABV0TN05_9TELE</name>
<keyword evidence="2" id="KW-1185">Reference proteome</keyword>
<evidence type="ECO:0000313" key="1">
    <source>
        <dbReference type="EMBL" id="MEQ2232852.1"/>
    </source>
</evidence>
<organism evidence="1 2">
    <name type="scientific">Ilyodon furcidens</name>
    <name type="common">goldbreast splitfin</name>
    <dbReference type="NCBI Taxonomy" id="33524"/>
    <lineage>
        <taxon>Eukaryota</taxon>
        <taxon>Metazoa</taxon>
        <taxon>Chordata</taxon>
        <taxon>Craniata</taxon>
        <taxon>Vertebrata</taxon>
        <taxon>Euteleostomi</taxon>
        <taxon>Actinopterygii</taxon>
        <taxon>Neopterygii</taxon>
        <taxon>Teleostei</taxon>
        <taxon>Neoteleostei</taxon>
        <taxon>Acanthomorphata</taxon>
        <taxon>Ovalentaria</taxon>
        <taxon>Atherinomorphae</taxon>
        <taxon>Cyprinodontiformes</taxon>
        <taxon>Goodeidae</taxon>
        <taxon>Ilyodon</taxon>
    </lineage>
</organism>
<evidence type="ECO:0000313" key="2">
    <source>
        <dbReference type="Proteomes" id="UP001482620"/>
    </source>
</evidence>
<accession>A0ABV0TN05</accession>
<comment type="caution">
    <text evidence="1">The sequence shown here is derived from an EMBL/GenBank/DDBJ whole genome shotgun (WGS) entry which is preliminary data.</text>
</comment>
<dbReference type="Proteomes" id="UP001482620">
    <property type="component" value="Unassembled WGS sequence"/>
</dbReference>
<reference evidence="1 2" key="1">
    <citation type="submission" date="2021-06" db="EMBL/GenBank/DDBJ databases">
        <authorList>
            <person name="Palmer J.M."/>
        </authorList>
    </citation>
    <scope>NUCLEOTIDE SEQUENCE [LARGE SCALE GENOMIC DNA]</scope>
    <source>
        <strain evidence="2">if_2019</strain>
        <tissue evidence="1">Muscle</tissue>
    </source>
</reference>
<dbReference type="EMBL" id="JAHRIQ010036144">
    <property type="protein sequence ID" value="MEQ2232852.1"/>
    <property type="molecule type" value="Genomic_DNA"/>
</dbReference>
<protein>
    <submittedName>
        <fullName evidence="1">Uncharacterized protein</fullName>
    </submittedName>
</protein>
<gene>
    <name evidence="1" type="ORF">ILYODFUR_015695</name>
</gene>
<proteinExistence type="predicted"/>